<evidence type="ECO:0000256" key="1">
    <source>
        <dbReference type="SAM" id="MobiDB-lite"/>
    </source>
</evidence>
<dbReference type="GO" id="GO:0007018">
    <property type="term" value="P:microtubule-based movement"/>
    <property type="evidence" value="ECO:0007669"/>
    <property type="project" value="InterPro"/>
</dbReference>
<accession>A0AAW1PVR5</accession>
<dbReference type="InterPro" id="IPR026983">
    <property type="entry name" value="DHC"/>
</dbReference>
<reference evidence="3 4" key="1">
    <citation type="journal article" date="2024" name="Nat. Commun.">
        <title>Phylogenomics reveals the evolutionary origins of lichenization in chlorophyte algae.</title>
        <authorList>
            <person name="Puginier C."/>
            <person name="Libourel C."/>
            <person name="Otte J."/>
            <person name="Skaloud P."/>
            <person name="Haon M."/>
            <person name="Grisel S."/>
            <person name="Petersen M."/>
            <person name="Berrin J.G."/>
            <person name="Delaux P.M."/>
            <person name="Dal Grande F."/>
            <person name="Keller J."/>
        </authorList>
    </citation>
    <scope>NUCLEOTIDE SEQUENCE [LARGE SCALE GENOMIC DNA]</scope>
    <source>
        <strain evidence="3 4">SAG 2036</strain>
    </source>
</reference>
<dbReference type="Pfam" id="PF08385">
    <property type="entry name" value="DHC_N1"/>
    <property type="match status" value="1"/>
</dbReference>
<evidence type="ECO:0000313" key="3">
    <source>
        <dbReference type="EMBL" id="KAK9812551.1"/>
    </source>
</evidence>
<comment type="caution">
    <text evidence="3">The sequence shown here is derived from an EMBL/GenBank/DDBJ whole genome shotgun (WGS) entry which is preliminary data.</text>
</comment>
<dbReference type="InterPro" id="IPR013594">
    <property type="entry name" value="Dynein_heavy_tail"/>
</dbReference>
<organism evidence="3 4">
    <name type="scientific">Symbiochloris irregularis</name>
    <dbReference type="NCBI Taxonomy" id="706552"/>
    <lineage>
        <taxon>Eukaryota</taxon>
        <taxon>Viridiplantae</taxon>
        <taxon>Chlorophyta</taxon>
        <taxon>core chlorophytes</taxon>
        <taxon>Trebouxiophyceae</taxon>
        <taxon>Trebouxiales</taxon>
        <taxon>Trebouxiaceae</taxon>
        <taxon>Symbiochloris</taxon>
    </lineage>
</organism>
<dbReference type="GO" id="GO:0051959">
    <property type="term" value="F:dynein light intermediate chain binding"/>
    <property type="evidence" value="ECO:0007669"/>
    <property type="project" value="InterPro"/>
</dbReference>
<dbReference type="GO" id="GO:0030286">
    <property type="term" value="C:dynein complex"/>
    <property type="evidence" value="ECO:0007669"/>
    <property type="project" value="InterPro"/>
</dbReference>
<dbReference type="Proteomes" id="UP001465755">
    <property type="component" value="Unassembled WGS sequence"/>
</dbReference>
<keyword evidence="4" id="KW-1185">Reference proteome</keyword>
<feature type="domain" description="Dynein heavy chain tail" evidence="2">
    <location>
        <begin position="273"/>
        <end position="835"/>
    </location>
</feature>
<proteinExistence type="predicted"/>
<evidence type="ECO:0000259" key="2">
    <source>
        <dbReference type="Pfam" id="PF08385"/>
    </source>
</evidence>
<name>A0AAW1PVR5_9CHLO</name>
<sequence>MATDARVDWFRPRVCTLLGLPEAKGKALWDGLISDEAALKSFKTFLSGDAGGTNAPSLMLFVDPGVAPRRTADPAEASENGLIPAVPQPTAAPADSSAAAQAEASDTAADAGTAPAAVASQKENAQQASESLLVRANPKLRLCAGAFPKEEVQGRPAAYFTRDCAPPGELKFDDLPVLISSGLLSGGTPSLLLLDQVLKQVYLPLLTQQSPGGKAARPGQLTAKASAEVAATLDRFSTHVKHMIHAQQGDVKLQIPDLDLSDPAAAAKDPELVEQLERTLASWTEVMDALLQREISKKVQAPGAMAEITYWRERNALVGAVHEQLLRHNAQSIIDVGCTASEDPKLVSNFRAAAASLKQLTEEARGNLKFLATLERHFEVLQSGALNAVCDCLPSLMSALRMVWIISRHYGDDATMFALLKRIAAQIADRIEAAVKPKELFGMPLKESTELLNTAATLAKQWFNIYMQIREQIEVGGKDSRWEFNKPALFERTNHIAAVCTDLAAFAATVNDFRSFLGPALRSITGDVQAIDEVVMMVDDLSAVITHANFNVMSHSHPEEWEAVKKDFKELKEEVAGATQSLIDKSFRRLRSAEAATQLLLSMKRMETGGALQAQMMAKSTEIVAQFARELDSVSNLFRSKKASPPVARDVPPVAGAIQWSRSLMARCQRTMNAIESLQPSLLQTPFGSTVHGQYRSLARNLLNFEKGWYDPWHKDCDAQVTSLLMQPLLSEDPTTDRVIVLFPIALRVAMREARMLDRLGLAVPPAATTLALQESHYMAMSESLESMLRSYYQAVDGLSPIEADLLHGKIRELRKSLLPGFDRLNWTALGISEFISATHKAVGLFQSVVTQVRKSANLALQAQAAIEQAHLCPELCRPLAPEDVSTHDVDVPTLHALCDDIEVHHQQVVKGLLAQYASISPALIAIEEQVYGTATGKHPEMAPFYRFWEASIFRAINAMVLRGINDLLAAAGKKGRRAKELNERRAPLFKTSLGLVGGEIVSAPTSQEVEKSLAKAARGLVECTKHFVRWMHGTCLICPPIKVSEDADVEPFIHSFFADVGASPTVVKAVLTLSQHAHRAISLANRCMESWRKHQALWKLDKSAVIDKLAAKTPTTAVWNARLGQYLRAAQSFHSQKRTMDSDFVRVDASALADAAMDEALTWLQLLSHAMRRIDQPDVQATSAWLKQVTVDLNGDASSATTAVRAVQEQSAANECRMADMQQRCRLRLSYIEAAGKFGDRRRSSSNSGLLLETELSPSHASRSKLRLLKITVAAILHAAVYTLEVKDEQLTWSRPIKGLAAPNSQPDGMLLDLEMRLPLEHYILPRLSADAAGEFSASRNFVDGEDFSFSSDCTKFAIFAPVSSFRSEICVYDANTLNRILRREYWDATSGHTWSHDGQSLVILVGYFRGSPREEMECQGI</sequence>
<dbReference type="PANTHER" id="PTHR22878">
    <property type="entry name" value="DYNEIN HEAVY CHAIN 6, AXONEMAL-LIKE-RELATED"/>
    <property type="match status" value="1"/>
</dbReference>
<protein>
    <recommendedName>
        <fullName evidence="2">Dynein heavy chain tail domain-containing protein</fullName>
    </recommendedName>
</protein>
<feature type="compositionally biased region" description="Low complexity" evidence="1">
    <location>
        <begin position="89"/>
        <end position="119"/>
    </location>
</feature>
<feature type="region of interest" description="Disordered" evidence="1">
    <location>
        <begin position="70"/>
        <end position="123"/>
    </location>
</feature>
<evidence type="ECO:0000313" key="4">
    <source>
        <dbReference type="Proteomes" id="UP001465755"/>
    </source>
</evidence>
<gene>
    <name evidence="3" type="ORF">WJX73_008170</name>
</gene>
<dbReference type="GO" id="GO:0045505">
    <property type="term" value="F:dynein intermediate chain binding"/>
    <property type="evidence" value="ECO:0007669"/>
    <property type="project" value="InterPro"/>
</dbReference>
<dbReference type="EMBL" id="JALJOQ010000006">
    <property type="protein sequence ID" value="KAK9812551.1"/>
    <property type="molecule type" value="Genomic_DNA"/>
</dbReference>
<dbReference type="PANTHER" id="PTHR22878:SF63">
    <property type="entry name" value="DYNEIN AXONEMAL HEAVY CHAIN 10"/>
    <property type="match status" value="1"/>
</dbReference>